<keyword evidence="2" id="KW-1185">Reference proteome</keyword>
<dbReference type="EMBL" id="BAAASZ010000042">
    <property type="protein sequence ID" value="GAA2463360.1"/>
    <property type="molecule type" value="Genomic_DNA"/>
</dbReference>
<evidence type="ECO:0000313" key="1">
    <source>
        <dbReference type="EMBL" id="GAA2463360.1"/>
    </source>
</evidence>
<proteinExistence type="predicted"/>
<protein>
    <submittedName>
        <fullName evidence="1">Uncharacterized protein</fullName>
    </submittedName>
</protein>
<sequence>MDGALPYLHPDDQRESLVAVDRDTPADEPLLSALVAGADLSPHGLYRHIRYSLGRRRVPDASLAMHWKMDVFRLHQLWRYR</sequence>
<name>A0ABN3KJJ6_9ACTN</name>
<dbReference type="Proteomes" id="UP001501638">
    <property type="component" value="Unassembled WGS sequence"/>
</dbReference>
<evidence type="ECO:0000313" key="2">
    <source>
        <dbReference type="Proteomes" id="UP001501638"/>
    </source>
</evidence>
<dbReference type="RefSeq" id="WP_344328284.1">
    <property type="nucleotide sequence ID" value="NZ_BAAASZ010000042.1"/>
</dbReference>
<gene>
    <name evidence="1" type="ORF">GCM10010405_54810</name>
</gene>
<organism evidence="1 2">
    <name type="scientific">Streptomyces macrosporus</name>
    <dbReference type="NCBI Taxonomy" id="44032"/>
    <lineage>
        <taxon>Bacteria</taxon>
        <taxon>Bacillati</taxon>
        <taxon>Actinomycetota</taxon>
        <taxon>Actinomycetes</taxon>
        <taxon>Kitasatosporales</taxon>
        <taxon>Streptomycetaceae</taxon>
        <taxon>Streptomyces</taxon>
    </lineage>
</organism>
<comment type="caution">
    <text evidence="1">The sequence shown here is derived from an EMBL/GenBank/DDBJ whole genome shotgun (WGS) entry which is preliminary data.</text>
</comment>
<reference evidence="1 2" key="1">
    <citation type="journal article" date="2019" name="Int. J. Syst. Evol. Microbiol.">
        <title>The Global Catalogue of Microorganisms (GCM) 10K type strain sequencing project: providing services to taxonomists for standard genome sequencing and annotation.</title>
        <authorList>
            <consortium name="The Broad Institute Genomics Platform"/>
            <consortium name="The Broad Institute Genome Sequencing Center for Infectious Disease"/>
            <person name="Wu L."/>
            <person name="Ma J."/>
        </authorList>
    </citation>
    <scope>NUCLEOTIDE SEQUENCE [LARGE SCALE GENOMIC DNA]</scope>
    <source>
        <strain evidence="1 2">JCM 6305</strain>
    </source>
</reference>
<accession>A0ABN3KJJ6</accession>